<dbReference type="Gene3D" id="1.10.40.50">
    <property type="entry name" value="Probable gtpase engc, domain 3"/>
    <property type="match status" value="1"/>
</dbReference>
<comment type="cofactor">
    <cofactor evidence="3">
        <name>Zn(2+)</name>
        <dbReference type="ChEBI" id="CHEBI:29105"/>
    </cofactor>
    <text evidence="3">Binds 1 zinc ion per subunit.</text>
</comment>
<comment type="similarity">
    <text evidence="3">Belongs to the TRAFAC class YlqF/YawG GTPase family. RsgA subfamily.</text>
</comment>
<evidence type="ECO:0000313" key="7">
    <source>
        <dbReference type="EMBL" id="SCY74939.1"/>
    </source>
</evidence>
<feature type="domain" description="CP-type G" evidence="5">
    <location>
        <begin position="100"/>
        <end position="256"/>
    </location>
</feature>
<sequence length="321" mass="35720">MSKRRINKQQSARIQKIQARYRQKNEANETFPTVEGLVLTRFSRHAIVEDPQGNCVHCSIRPNLDSLVAGDQVIWQAESKGGVVVSRFPRESVLSRPDKRGELKPIAANITQVIVVVAPKPDLTWPLLDSYLVMAEHLGLNLCIVLNKVDIPCVNLQEELLKLYKPLGYPIIFTSSHNNSGYDLLKQSLDQQTSVFVGQSGVGKSSLISKLLPEVDIQTAEISTGSELGCHTTSNSRLYHLPSGGNLIDSPGVREFGLWHMPISEIVQGYREFRPLVSQCKFRNCNHRDSPGCAIIAALDGGKLAQKRYDNFLKITSQYAK</sequence>
<keyword evidence="3" id="KW-0690">Ribosome biogenesis</keyword>
<keyword evidence="2 3" id="KW-0342">GTP-binding</keyword>
<dbReference type="AlphaFoldDB" id="A0A098GJF2"/>
<feature type="binding site" evidence="3">
    <location>
        <position position="293"/>
    </location>
    <ligand>
        <name>Zn(2+)</name>
        <dbReference type="ChEBI" id="CHEBI:29105"/>
    </ligand>
</feature>
<evidence type="ECO:0000313" key="9">
    <source>
        <dbReference type="Proteomes" id="UP000182998"/>
    </source>
</evidence>
<dbReference type="CDD" id="cd01854">
    <property type="entry name" value="YjeQ_EngC"/>
    <property type="match status" value="1"/>
</dbReference>
<accession>A0A098GJF2</accession>
<dbReference type="GO" id="GO:0046872">
    <property type="term" value="F:metal ion binding"/>
    <property type="evidence" value="ECO:0007669"/>
    <property type="project" value="UniProtKB-KW"/>
</dbReference>
<dbReference type="PANTHER" id="PTHR32120">
    <property type="entry name" value="SMALL RIBOSOMAL SUBUNIT BIOGENESIS GTPASE RSGA"/>
    <property type="match status" value="1"/>
</dbReference>
<keyword evidence="3" id="KW-0694">RNA-binding</keyword>
<dbReference type="Pfam" id="PF03193">
    <property type="entry name" value="RsgA_GTPase"/>
    <property type="match status" value="1"/>
</dbReference>
<name>A0A098GJF2_LEGMI</name>
<feature type="binding site" evidence="3">
    <location>
        <position position="287"/>
    </location>
    <ligand>
        <name>Zn(2+)</name>
        <dbReference type="ChEBI" id="CHEBI:29105"/>
    </ligand>
</feature>
<reference evidence="7 9" key="3">
    <citation type="submission" date="2016-10" db="EMBL/GenBank/DDBJ databases">
        <authorList>
            <person name="Varghese N."/>
            <person name="Submissions S."/>
        </authorList>
    </citation>
    <scope>NUCLEOTIDE SEQUENCE [LARGE SCALE GENOMIC DNA]</scope>
    <source>
        <strain evidence="7 9">ATCC 33218</strain>
    </source>
</reference>
<keyword evidence="1 3" id="KW-0547">Nucleotide-binding</keyword>
<dbReference type="PANTHER" id="PTHR32120:SF11">
    <property type="entry name" value="SMALL RIBOSOMAL SUBUNIT BIOGENESIS GTPASE RSGA 1, MITOCHONDRIAL-RELATED"/>
    <property type="match status" value="1"/>
</dbReference>
<evidence type="ECO:0000313" key="6">
    <source>
        <dbReference type="EMBL" id="CEG62105.1"/>
    </source>
</evidence>
<dbReference type="HAMAP" id="MF_01820">
    <property type="entry name" value="GTPase_RsgA"/>
    <property type="match status" value="1"/>
</dbReference>
<dbReference type="SUPFAM" id="SSF52540">
    <property type="entry name" value="P-loop containing nucleoside triphosphate hydrolases"/>
    <property type="match status" value="1"/>
</dbReference>
<dbReference type="Proteomes" id="UP000182998">
    <property type="component" value="Unassembled WGS sequence"/>
</dbReference>
<keyword evidence="9" id="KW-1185">Reference proteome</keyword>
<comment type="subcellular location">
    <subcellularLocation>
        <location evidence="3">Cytoplasm</location>
    </subcellularLocation>
</comment>
<feature type="domain" description="EngC GTPase" evidence="4">
    <location>
        <begin position="108"/>
        <end position="254"/>
    </location>
</feature>
<dbReference type="Gene3D" id="2.40.50.140">
    <property type="entry name" value="Nucleic acid-binding proteins"/>
    <property type="match status" value="1"/>
</dbReference>
<evidence type="ECO:0000313" key="8">
    <source>
        <dbReference type="Proteomes" id="UP000032414"/>
    </source>
</evidence>
<keyword evidence="3" id="KW-0479">Metal-binding</keyword>
<reference evidence="6" key="2">
    <citation type="submission" date="2014-09" db="EMBL/GenBank/DDBJ databases">
        <authorList>
            <person name="GOMEZ-VALERO Laura"/>
        </authorList>
    </citation>
    <scope>NUCLEOTIDE SEQUENCE</scope>
    <source>
        <strain evidence="6">ATCC33218</strain>
    </source>
</reference>
<dbReference type="PROSITE" id="PS51721">
    <property type="entry name" value="G_CP"/>
    <property type="match status" value="1"/>
</dbReference>
<comment type="subunit">
    <text evidence="3">Monomer. Associates with 30S ribosomal subunit, binds 16S rRNA.</text>
</comment>
<keyword evidence="3" id="KW-0963">Cytoplasm</keyword>
<keyword evidence="3 6" id="KW-0378">Hydrolase</keyword>
<keyword evidence="3" id="KW-0699">rRNA-binding</keyword>
<dbReference type="EMBL" id="FMVN01000017">
    <property type="protein sequence ID" value="SCY74939.1"/>
    <property type="molecule type" value="Genomic_DNA"/>
</dbReference>
<evidence type="ECO:0000256" key="1">
    <source>
        <dbReference type="ARBA" id="ARBA00022741"/>
    </source>
</evidence>
<feature type="binding site" evidence="3">
    <location>
        <position position="280"/>
    </location>
    <ligand>
        <name>Zn(2+)</name>
        <dbReference type="ChEBI" id="CHEBI:29105"/>
    </ligand>
</feature>
<dbReference type="InterPro" id="IPR010914">
    <property type="entry name" value="RsgA_GTPase_dom"/>
</dbReference>
<dbReference type="PROSITE" id="PS50936">
    <property type="entry name" value="ENGC_GTPASE"/>
    <property type="match status" value="1"/>
</dbReference>
<dbReference type="InterPro" id="IPR004881">
    <property type="entry name" value="Ribosome_biogen_GTPase_RsgA"/>
</dbReference>
<dbReference type="EC" id="3.6.1.-" evidence="3"/>
<dbReference type="GO" id="GO:0005525">
    <property type="term" value="F:GTP binding"/>
    <property type="evidence" value="ECO:0007669"/>
    <property type="project" value="UniProtKB-UniRule"/>
</dbReference>
<dbReference type="OrthoDB" id="9809485at2"/>
<proteinExistence type="inferred from homology"/>
<dbReference type="InterPro" id="IPR012340">
    <property type="entry name" value="NA-bd_OB-fold"/>
</dbReference>
<dbReference type="HOGENOM" id="CLU_033617_2_0_6"/>
<dbReference type="STRING" id="451.B6N58_01950"/>
<dbReference type="InterPro" id="IPR030378">
    <property type="entry name" value="G_CP_dom"/>
</dbReference>
<feature type="binding site" evidence="3">
    <location>
        <position position="285"/>
    </location>
    <ligand>
        <name>Zn(2+)</name>
        <dbReference type="ChEBI" id="CHEBI:29105"/>
    </ligand>
</feature>
<evidence type="ECO:0000256" key="3">
    <source>
        <dbReference type="HAMAP-Rule" id="MF_01820"/>
    </source>
</evidence>
<gene>
    <name evidence="3 6" type="primary">rsgA</name>
    <name evidence="6" type="ORF">LMI_2857</name>
    <name evidence="7" type="ORF">SAMN02982997_02755</name>
</gene>
<evidence type="ECO:0000259" key="4">
    <source>
        <dbReference type="PROSITE" id="PS50936"/>
    </source>
</evidence>
<organism evidence="6 8">
    <name type="scientific">Legionella micdadei</name>
    <name type="common">Tatlockia micdadei</name>
    <dbReference type="NCBI Taxonomy" id="451"/>
    <lineage>
        <taxon>Bacteria</taxon>
        <taxon>Pseudomonadati</taxon>
        <taxon>Pseudomonadota</taxon>
        <taxon>Gammaproteobacteria</taxon>
        <taxon>Legionellales</taxon>
        <taxon>Legionellaceae</taxon>
        <taxon>Legionella</taxon>
    </lineage>
</organism>
<comment type="function">
    <text evidence="3">One of several proteins that assist in the late maturation steps of the functional core of the 30S ribosomal subunit. Helps release RbfA from mature subunits. May play a role in the assembly of ribosomal proteins into the subunit. Circularly permuted GTPase that catalyzes slow GTP hydrolysis, GTPase activity is stimulated by the 30S ribosomal subunit.</text>
</comment>
<dbReference type="GO" id="GO:0005737">
    <property type="term" value="C:cytoplasm"/>
    <property type="evidence" value="ECO:0007669"/>
    <property type="project" value="UniProtKB-SubCell"/>
</dbReference>
<protein>
    <recommendedName>
        <fullName evidence="3">Small ribosomal subunit biogenesis GTPase RsgA</fullName>
        <ecNumber evidence="3">3.6.1.-</ecNumber>
    </recommendedName>
</protein>
<dbReference type="Gene3D" id="3.40.50.300">
    <property type="entry name" value="P-loop containing nucleotide triphosphate hydrolases"/>
    <property type="match status" value="1"/>
</dbReference>
<dbReference type="PATRIC" id="fig|451.8.peg.2456"/>
<dbReference type="KEGG" id="tmc:LMI_2857"/>
<reference evidence="8" key="1">
    <citation type="submission" date="2014-09" db="EMBL/GenBank/DDBJ databases">
        <authorList>
            <person name="Gomez-Valero L."/>
        </authorList>
    </citation>
    <scope>NUCLEOTIDE SEQUENCE [LARGE SCALE GENOMIC DNA]</scope>
    <source>
        <strain evidence="8">ATCC33218</strain>
    </source>
</reference>
<keyword evidence="3" id="KW-0862">Zinc</keyword>
<dbReference type="GO" id="GO:0042274">
    <property type="term" value="P:ribosomal small subunit biogenesis"/>
    <property type="evidence" value="ECO:0007669"/>
    <property type="project" value="UniProtKB-UniRule"/>
</dbReference>
<feature type="binding site" evidence="3">
    <location>
        <begin position="147"/>
        <end position="150"/>
    </location>
    <ligand>
        <name>GTP</name>
        <dbReference type="ChEBI" id="CHEBI:37565"/>
    </ligand>
</feature>
<evidence type="ECO:0000256" key="2">
    <source>
        <dbReference type="ARBA" id="ARBA00023134"/>
    </source>
</evidence>
<evidence type="ECO:0000259" key="5">
    <source>
        <dbReference type="PROSITE" id="PS51721"/>
    </source>
</evidence>
<dbReference type="Proteomes" id="UP000032414">
    <property type="component" value="Chromosome I"/>
</dbReference>
<dbReference type="NCBIfam" id="NF008931">
    <property type="entry name" value="PRK12288.1"/>
    <property type="match status" value="1"/>
</dbReference>
<feature type="binding site" evidence="3">
    <location>
        <begin position="198"/>
        <end position="206"/>
    </location>
    <ligand>
        <name>GTP</name>
        <dbReference type="ChEBI" id="CHEBI:37565"/>
    </ligand>
</feature>
<dbReference type="EMBL" id="LN614830">
    <property type="protein sequence ID" value="CEG62105.1"/>
    <property type="molecule type" value="Genomic_DNA"/>
</dbReference>
<dbReference type="GO" id="GO:0003924">
    <property type="term" value="F:GTPase activity"/>
    <property type="evidence" value="ECO:0007669"/>
    <property type="project" value="UniProtKB-UniRule"/>
</dbReference>
<dbReference type="NCBIfam" id="TIGR00157">
    <property type="entry name" value="ribosome small subunit-dependent GTPase A"/>
    <property type="match status" value="1"/>
</dbReference>
<dbReference type="RefSeq" id="WP_045100231.1">
    <property type="nucleotide sequence ID" value="NZ_CP020614.1"/>
</dbReference>
<dbReference type="GO" id="GO:0019843">
    <property type="term" value="F:rRNA binding"/>
    <property type="evidence" value="ECO:0007669"/>
    <property type="project" value="UniProtKB-KW"/>
</dbReference>
<dbReference type="InterPro" id="IPR027417">
    <property type="entry name" value="P-loop_NTPase"/>
</dbReference>